<feature type="binding site" evidence="7">
    <location>
        <position position="329"/>
    </location>
    <ligand>
        <name>substrate</name>
    </ligand>
</feature>
<protein>
    <recommendedName>
        <fullName evidence="7">Glucose-6-phosphate 1-dehydrogenase</fullName>
        <shortName evidence="7">G6PD</shortName>
        <ecNumber evidence="7">1.1.1.49</ecNumber>
    </recommendedName>
</protein>
<feature type="domain" description="Glucose-6-phosphate dehydrogenase NAD-binding" evidence="8">
    <location>
        <begin position="6"/>
        <end position="186"/>
    </location>
</feature>
<evidence type="ECO:0000256" key="6">
    <source>
        <dbReference type="ARBA" id="ARBA00023277"/>
    </source>
</evidence>
<dbReference type="PROSITE" id="PS00069">
    <property type="entry name" value="G6P_DEHYDROGENASE"/>
    <property type="match status" value="1"/>
</dbReference>
<feature type="binding site" evidence="7">
    <location>
        <position position="177"/>
    </location>
    <ligand>
        <name>substrate</name>
    </ligand>
</feature>
<evidence type="ECO:0000313" key="10">
    <source>
        <dbReference type="EMBL" id="TWT40793.1"/>
    </source>
</evidence>
<evidence type="ECO:0000256" key="5">
    <source>
        <dbReference type="ARBA" id="ARBA00023002"/>
    </source>
</evidence>
<dbReference type="EMBL" id="SJPH01000010">
    <property type="protein sequence ID" value="TWT40793.1"/>
    <property type="molecule type" value="Genomic_DNA"/>
</dbReference>
<dbReference type="Gene3D" id="3.30.360.10">
    <property type="entry name" value="Dihydrodipicolinate Reductase, domain 2"/>
    <property type="match status" value="1"/>
</dbReference>
<sequence length="484" mass="54230">MTHTFVIFGASGDLTSRKLIPALYNLHVKKRLPAGTRIVGFSRTEFSHEAWRESLAESTAAFVGKRFDAAVWADFASRIFYHAGDIGDAAAFTALAEFLNQLEGEGRTSRVYYLSTAPRFYGPACEHLGTAGLAEESNGPRRVVIEKPFGTDLATARALNKTVHLSFAEHQVYRIDHYLGKETVQNLMVLRFANAIFEPIWNRNFIDHVQITVAEEVDVGSRAGYYDTAGVMRDMIQNHLMQLLMVTAMEPPARYAADPVRDEKVKVLLSVRSKTPEDIAHDTVRGQYEGYLQAKGVAPGSRTATFAAIKLGIDNWRWQGVPFYLRSGKAMSCRTTQIVIQFREPPHMLFDKGPRTMAGANRLVIQVQPAEGIQLHFQTKVPDAGMKMRQTDLDFNYGKEFKGQMPEAYERLLLDAIEGDASLFARADEVEAAWNICDPILSTWDQADAPPLHPYEPGYWGPTASSDWMAAQNRNWFDACPVLR</sequence>
<comment type="similarity">
    <text evidence="2 7">Belongs to the glucose-6-phosphate dehydrogenase family.</text>
</comment>
<feature type="binding site" evidence="7">
    <location>
        <position position="147"/>
    </location>
    <ligand>
        <name>NADP(+)</name>
        <dbReference type="ChEBI" id="CHEBI:58349"/>
    </ligand>
</feature>
<dbReference type="Pfam" id="PF00479">
    <property type="entry name" value="G6PD_N"/>
    <property type="match status" value="1"/>
</dbReference>
<feature type="binding site" evidence="7">
    <location>
        <position position="181"/>
    </location>
    <ligand>
        <name>substrate</name>
    </ligand>
</feature>
<evidence type="ECO:0000259" key="9">
    <source>
        <dbReference type="Pfam" id="PF02781"/>
    </source>
</evidence>
<feature type="binding site" evidence="7">
    <location>
        <position position="43"/>
    </location>
    <ligand>
        <name>NADP(+)</name>
        <dbReference type="ChEBI" id="CHEBI:58349"/>
    </ligand>
</feature>
<dbReference type="GO" id="GO:0050661">
    <property type="term" value="F:NADP binding"/>
    <property type="evidence" value="ECO:0007669"/>
    <property type="project" value="UniProtKB-UniRule"/>
</dbReference>
<dbReference type="Pfam" id="PF02781">
    <property type="entry name" value="G6PD_C"/>
    <property type="match status" value="1"/>
</dbReference>
<dbReference type="GO" id="GO:0006006">
    <property type="term" value="P:glucose metabolic process"/>
    <property type="evidence" value="ECO:0007669"/>
    <property type="project" value="UniProtKB-KW"/>
</dbReference>
<evidence type="ECO:0000256" key="7">
    <source>
        <dbReference type="HAMAP-Rule" id="MF_00966"/>
    </source>
</evidence>
<comment type="caution">
    <text evidence="7">Lacks conserved residue(s) required for the propagation of feature annotation.</text>
</comment>
<gene>
    <name evidence="7 10" type="primary">zwf</name>
    <name evidence="10" type="ORF">Pla111_32110</name>
</gene>
<dbReference type="Gene3D" id="3.40.50.720">
    <property type="entry name" value="NAD(P)-binding Rossmann-like Domain"/>
    <property type="match status" value="1"/>
</dbReference>
<feature type="binding site" evidence="7">
    <location>
        <position position="215"/>
    </location>
    <ligand>
        <name>substrate</name>
    </ligand>
</feature>
<dbReference type="SUPFAM" id="SSF51735">
    <property type="entry name" value="NAD(P)-binding Rossmann-fold domains"/>
    <property type="match status" value="1"/>
</dbReference>
<dbReference type="EC" id="1.1.1.49" evidence="7"/>
<comment type="caution">
    <text evidence="10">The sequence shown here is derived from an EMBL/GenBank/DDBJ whole genome shotgun (WGS) entry which is preliminary data.</text>
</comment>
<evidence type="ECO:0000256" key="2">
    <source>
        <dbReference type="ARBA" id="ARBA00009975"/>
    </source>
</evidence>
<dbReference type="NCBIfam" id="TIGR00871">
    <property type="entry name" value="zwf"/>
    <property type="match status" value="1"/>
</dbReference>
<proteinExistence type="inferred from homology"/>
<organism evidence="10 11">
    <name type="scientific">Botrimarina hoheduenensis</name>
    <dbReference type="NCBI Taxonomy" id="2528000"/>
    <lineage>
        <taxon>Bacteria</taxon>
        <taxon>Pseudomonadati</taxon>
        <taxon>Planctomycetota</taxon>
        <taxon>Planctomycetia</taxon>
        <taxon>Pirellulales</taxon>
        <taxon>Lacipirellulaceae</taxon>
        <taxon>Botrimarina</taxon>
    </lineage>
</organism>
<dbReference type="GO" id="GO:0004345">
    <property type="term" value="F:glucose-6-phosphate dehydrogenase activity"/>
    <property type="evidence" value="ECO:0007669"/>
    <property type="project" value="UniProtKB-UniRule"/>
</dbReference>
<keyword evidence="4 7" id="KW-0521">NADP</keyword>
<evidence type="ECO:0000256" key="3">
    <source>
        <dbReference type="ARBA" id="ARBA00022526"/>
    </source>
</evidence>
<dbReference type="PANTHER" id="PTHR23429">
    <property type="entry name" value="GLUCOSE-6-PHOSPHATE 1-DEHYDROGENASE G6PD"/>
    <property type="match status" value="1"/>
</dbReference>
<evidence type="ECO:0000256" key="4">
    <source>
        <dbReference type="ARBA" id="ARBA00022857"/>
    </source>
</evidence>
<dbReference type="InterPro" id="IPR022675">
    <property type="entry name" value="G6P_DH_C"/>
</dbReference>
<feature type="active site" description="Proton acceptor" evidence="7">
    <location>
        <position position="239"/>
    </location>
</feature>
<feature type="domain" description="Glucose-6-phosphate dehydrogenase C-terminal" evidence="9">
    <location>
        <begin position="188"/>
        <end position="476"/>
    </location>
</feature>
<dbReference type="Proteomes" id="UP000318995">
    <property type="component" value="Unassembled WGS sequence"/>
</dbReference>
<dbReference type="RefSeq" id="WP_146575402.1">
    <property type="nucleotide sequence ID" value="NZ_SJPH01000010.1"/>
</dbReference>
<name>A0A5C5VRU0_9BACT</name>
<dbReference type="InterPro" id="IPR036291">
    <property type="entry name" value="NAD(P)-bd_dom_sf"/>
</dbReference>
<dbReference type="HAMAP" id="MF_00966">
    <property type="entry name" value="G6PD"/>
    <property type="match status" value="1"/>
</dbReference>
<dbReference type="AlphaFoldDB" id="A0A5C5VRU0"/>
<comment type="catalytic activity">
    <reaction evidence="7">
        <text>D-glucose 6-phosphate + NADP(+) = 6-phospho-D-glucono-1,5-lactone + NADPH + H(+)</text>
        <dbReference type="Rhea" id="RHEA:15841"/>
        <dbReference type="ChEBI" id="CHEBI:15378"/>
        <dbReference type="ChEBI" id="CHEBI:57783"/>
        <dbReference type="ChEBI" id="CHEBI:57955"/>
        <dbReference type="ChEBI" id="CHEBI:58349"/>
        <dbReference type="ChEBI" id="CHEBI:61548"/>
        <dbReference type="EC" id="1.1.1.49"/>
    </reaction>
</comment>
<dbReference type="PRINTS" id="PR00079">
    <property type="entry name" value="G6PDHDRGNASE"/>
</dbReference>
<comment type="pathway">
    <text evidence="1 7">Carbohydrate degradation; pentose phosphate pathway; D-ribulose 5-phosphate from D-glucose 6-phosphate (oxidative stage): step 1/3.</text>
</comment>
<keyword evidence="6 7" id="KW-0119">Carbohydrate metabolism</keyword>
<dbReference type="PIRSF" id="PIRSF000110">
    <property type="entry name" value="G6PD"/>
    <property type="match status" value="1"/>
</dbReference>
<evidence type="ECO:0000256" key="1">
    <source>
        <dbReference type="ARBA" id="ARBA00004937"/>
    </source>
</evidence>
<dbReference type="InterPro" id="IPR019796">
    <property type="entry name" value="G6P_DH_AS"/>
</dbReference>
<dbReference type="InterPro" id="IPR022674">
    <property type="entry name" value="G6P_DH_NAD-bd"/>
</dbReference>
<evidence type="ECO:0000313" key="11">
    <source>
        <dbReference type="Proteomes" id="UP000318995"/>
    </source>
</evidence>
<dbReference type="GO" id="GO:0005829">
    <property type="term" value="C:cytosol"/>
    <property type="evidence" value="ECO:0007669"/>
    <property type="project" value="TreeGrafter"/>
</dbReference>
<dbReference type="SUPFAM" id="SSF55347">
    <property type="entry name" value="Glyceraldehyde-3-phosphate dehydrogenase-like, C-terminal domain"/>
    <property type="match status" value="1"/>
</dbReference>
<keyword evidence="11" id="KW-1185">Reference proteome</keyword>
<feature type="binding site" evidence="7">
    <location>
        <begin position="85"/>
        <end position="86"/>
    </location>
    <ligand>
        <name>NADP(+)</name>
        <dbReference type="ChEBI" id="CHEBI:58349"/>
    </ligand>
</feature>
<feature type="binding site" evidence="7">
    <location>
        <position position="234"/>
    </location>
    <ligand>
        <name>substrate</name>
    </ligand>
</feature>
<accession>A0A5C5VRU0</accession>
<keyword evidence="5 7" id="KW-0560">Oxidoreductase</keyword>
<dbReference type="OrthoDB" id="9802739at2"/>
<comment type="function">
    <text evidence="7">Catalyzes the oxidation of glucose 6-phosphate to 6-phosphogluconolactone.</text>
</comment>
<keyword evidence="3 7" id="KW-0313">Glucose metabolism</keyword>
<reference evidence="10 11" key="1">
    <citation type="submission" date="2019-02" db="EMBL/GenBank/DDBJ databases">
        <title>Deep-cultivation of Planctomycetes and their phenomic and genomic characterization uncovers novel biology.</title>
        <authorList>
            <person name="Wiegand S."/>
            <person name="Jogler M."/>
            <person name="Boedeker C."/>
            <person name="Pinto D."/>
            <person name="Vollmers J."/>
            <person name="Rivas-Marin E."/>
            <person name="Kohn T."/>
            <person name="Peeters S.H."/>
            <person name="Heuer A."/>
            <person name="Rast P."/>
            <person name="Oberbeckmann S."/>
            <person name="Bunk B."/>
            <person name="Jeske O."/>
            <person name="Meyerdierks A."/>
            <person name="Storesund J.E."/>
            <person name="Kallscheuer N."/>
            <person name="Luecker S."/>
            <person name="Lage O.M."/>
            <person name="Pohl T."/>
            <person name="Merkel B.J."/>
            <person name="Hornburger P."/>
            <person name="Mueller R.-W."/>
            <person name="Bruemmer F."/>
            <person name="Labrenz M."/>
            <person name="Spormann A.M."/>
            <person name="Op Den Camp H."/>
            <person name="Overmann J."/>
            <person name="Amann R."/>
            <person name="Jetten M.S.M."/>
            <person name="Mascher T."/>
            <person name="Medema M.H."/>
            <person name="Devos D.P."/>
            <person name="Kaster A.-K."/>
            <person name="Ovreas L."/>
            <person name="Rohde M."/>
            <person name="Galperin M.Y."/>
            <person name="Jogler C."/>
        </authorList>
    </citation>
    <scope>NUCLEOTIDE SEQUENCE [LARGE SCALE GENOMIC DNA]</scope>
    <source>
        <strain evidence="10 11">Pla111</strain>
    </source>
</reference>
<evidence type="ECO:0000259" key="8">
    <source>
        <dbReference type="Pfam" id="PF00479"/>
    </source>
</evidence>
<dbReference type="InterPro" id="IPR001282">
    <property type="entry name" value="G6P_DH"/>
</dbReference>
<dbReference type="GO" id="GO:0009051">
    <property type="term" value="P:pentose-phosphate shunt, oxidative branch"/>
    <property type="evidence" value="ECO:0007669"/>
    <property type="project" value="TreeGrafter"/>
</dbReference>
<dbReference type="UniPathway" id="UPA00115">
    <property type="reaction ID" value="UER00408"/>
</dbReference>
<dbReference type="PANTHER" id="PTHR23429:SF0">
    <property type="entry name" value="GLUCOSE-6-PHOSPHATE 1-DEHYDROGENASE"/>
    <property type="match status" value="1"/>
</dbReference>